<dbReference type="InterPro" id="IPR002156">
    <property type="entry name" value="RNaseH_domain"/>
</dbReference>
<dbReference type="OrthoDB" id="2016287at2759"/>
<feature type="domain" description="RNase H type-1" evidence="1">
    <location>
        <begin position="271"/>
        <end position="336"/>
    </location>
</feature>
<keyword evidence="4" id="KW-1185">Reference proteome</keyword>
<dbReference type="PANTHER" id="PTHR48475">
    <property type="entry name" value="RIBONUCLEASE H"/>
    <property type="match status" value="1"/>
</dbReference>
<dbReference type="InterPro" id="IPR043128">
    <property type="entry name" value="Rev_trsase/Diguanyl_cyclase"/>
</dbReference>
<dbReference type="SUPFAM" id="SSF53098">
    <property type="entry name" value="Ribonuclease H-like"/>
    <property type="match status" value="1"/>
</dbReference>
<protein>
    <submittedName>
        <fullName evidence="3">Retrovirus-related Pol polyprotein from transposon 17.6</fullName>
    </submittedName>
</protein>
<organism evidence="3 4">
    <name type="scientific">Mucuna pruriens</name>
    <name type="common">Velvet bean</name>
    <name type="synonym">Dolichos pruriens</name>
    <dbReference type="NCBI Taxonomy" id="157652"/>
    <lineage>
        <taxon>Eukaryota</taxon>
        <taxon>Viridiplantae</taxon>
        <taxon>Streptophyta</taxon>
        <taxon>Embryophyta</taxon>
        <taxon>Tracheophyta</taxon>
        <taxon>Spermatophyta</taxon>
        <taxon>Magnoliopsida</taxon>
        <taxon>eudicotyledons</taxon>
        <taxon>Gunneridae</taxon>
        <taxon>Pentapetalae</taxon>
        <taxon>rosids</taxon>
        <taxon>fabids</taxon>
        <taxon>Fabales</taxon>
        <taxon>Fabaceae</taxon>
        <taxon>Papilionoideae</taxon>
        <taxon>50 kb inversion clade</taxon>
        <taxon>NPAAA clade</taxon>
        <taxon>indigoferoid/millettioid clade</taxon>
        <taxon>Phaseoleae</taxon>
        <taxon>Mucuna</taxon>
    </lineage>
</organism>
<dbReference type="Gene3D" id="3.30.420.10">
    <property type="entry name" value="Ribonuclease H-like superfamily/Ribonuclease H"/>
    <property type="match status" value="1"/>
</dbReference>
<evidence type="ECO:0000259" key="1">
    <source>
        <dbReference type="Pfam" id="PF13456"/>
    </source>
</evidence>
<sequence>MPFGLKNTDPTYQRLMYSIFKDVMGTDVEAYVDDMVVHQLKLNPEKCSFGVQAGKLLGFMLTERGIETNPEKCQVVVNIRSLQNVKEVQQLAALPNFQTLKKGGNFLWTVESKEAFLKMKAMLAAPPILTKSTLGTPLLVYLFVTDDAISRTIVQEKEGNQCLVYFISRVLQGPKKRYQKIEKATFALIVISRRICPYFQGYHIIIWTDLPIWQILRKSDLAGRMVGWSTQLFEGHIKVQALADFIIKLAPVGHPSREGREWFLFIDRASNQSESGVGVILESLDGVLVEQSLQFEFKASNNQAEYEALLVRMKLAKELYAWILIVKSDLKLVIDQDRAMKLVASFEKFTLLHVPREQNEKADLLLKLASTQRGGNN</sequence>
<dbReference type="Pfam" id="PF13456">
    <property type="entry name" value="RVT_3"/>
    <property type="match status" value="1"/>
</dbReference>
<dbReference type="AlphaFoldDB" id="A0A371GAL1"/>
<reference evidence="3" key="1">
    <citation type="submission" date="2018-05" db="EMBL/GenBank/DDBJ databases">
        <title>Draft genome of Mucuna pruriens seed.</title>
        <authorList>
            <person name="Nnadi N.E."/>
            <person name="Vos R."/>
            <person name="Hasami M.H."/>
            <person name="Devisetty U.K."/>
            <person name="Aguiy J.C."/>
        </authorList>
    </citation>
    <scope>NUCLEOTIDE SEQUENCE [LARGE SCALE GENOMIC DNA]</scope>
    <source>
        <strain evidence="3">JCA_2017</strain>
    </source>
</reference>
<dbReference type="InterPro" id="IPR043502">
    <property type="entry name" value="DNA/RNA_pol_sf"/>
</dbReference>
<accession>A0A371GAL1</accession>
<dbReference type="Proteomes" id="UP000257109">
    <property type="component" value="Unassembled WGS sequence"/>
</dbReference>
<dbReference type="Pfam" id="PF17919">
    <property type="entry name" value="RT_RNaseH_2"/>
    <property type="match status" value="1"/>
</dbReference>
<dbReference type="GO" id="GO:0004523">
    <property type="term" value="F:RNA-DNA hybrid ribonuclease activity"/>
    <property type="evidence" value="ECO:0007669"/>
    <property type="project" value="InterPro"/>
</dbReference>
<dbReference type="Gene3D" id="3.30.70.270">
    <property type="match status" value="1"/>
</dbReference>
<comment type="caution">
    <text evidence="3">The sequence shown here is derived from an EMBL/GenBank/DDBJ whole genome shotgun (WGS) entry which is preliminary data.</text>
</comment>
<dbReference type="InterPro" id="IPR012337">
    <property type="entry name" value="RNaseH-like_sf"/>
</dbReference>
<feature type="non-terminal residue" evidence="3">
    <location>
        <position position="1"/>
    </location>
</feature>
<proteinExistence type="predicted"/>
<dbReference type="InterPro" id="IPR036397">
    <property type="entry name" value="RNaseH_sf"/>
</dbReference>
<gene>
    <name evidence="3" type="primary">pol</name>
    <name evidence="3" type="ORF">CR513_31131</name>
</gene>
<dbReference type="GO" id="GO:0003676">
    <property type="term" value="F:nucleic acid binding"/>
    <property type="evidence" value="ECO:0007669"/>
    <property type="project" value="InterPro"/>
</dbReference>
<dbReference type="EMBL" id="QJKJ01006241">
    <property type="protein sequence ID" value="RDX87393.1"/>
    <property type="molecule type" value="Genomic_DNA"/>
</dbReference>
<dbReference type="SUPFAM" id="SSF56672">
    <property type="entry name" value="DNA/RNA polymerases"/>
    <property type="match status" value="1"/>
</dbReference>
<evidence type="ECO:0000259" key="2">
    <source>
        <dbReference type="Pfam" id="PF17919"/>
    </source>
</evidence>
<evidence type="ECO:0000313" key="4">
    <source>
        <dbReference type="Proteomes" id="UP000257109"/>
    </source>
</evidence>
<dbReference type="CDD" id="cd09279">
    <property type="entry name" value="RNase_HI_like"/>
    <property type="match status" value="1"/>
</dbReference>
<name>A0A371GAL1_MUCPR</name>
<evidence type="ECO:0000313" key="3">
    <source>
        <dbReference type="EMBL" id="RDX87393.1"/>
    </source>
</evidence>
<dbReference type="PANTHER" id="PTHR48475:SF1">
    <property type="entry name" value="RNASE H TYPE-1 DOMAIN-CONTAINING PROTEIN"/>
    <property type="match status" value="1"/>
</dbReference>
<feature type="domain" description="Reverse transcriptase/retrotransposon-derived protein RNase H-like" evidence="2">
    <location>
        <begin position="108"/>
        <end position="206"/>
    </location>
</feature>
<dbReference type="InterPro" id="IPR041577">
    <property type="entry name" value="RT_RNaseH_2"/>
</dbReference>